<protein>
    <submittedName>
        <fullName evidence="2">Uncharacterized protein</fullName>
    </submittedName>
</protein>
<feature type="region of interest" description="Disordered" evidence="1">
    <location>
        <begin position="126"/>
        <end position="151"/>
    </location>
</feature>
<name>A0A4S8L9V3_DENBC</name>
<proteinExistence type="predicted"/>
<dbReference type="Proteomes" id="UP000297245">
    <property type="component" value="Unassembled WGS sequence"/>
</dbReference>
<dbReference type="AlphaFoldDB" id="A0A4S8L9V3"/>
<gene>
    <name evidence="2" type="ORF">K435DRAFT_869385</name>
</gene>
<evidence type="ECO:0000313" key="3">
    <source>
        <dbReference type="Proteomes" id="UP000297245"/>
    </source>
</evidence>
<organism evidence="2 3">
    <name type="scientific">Dendrothele bispora (strain CBS 962.96)</name>
    <dbReference type="NCBI Taxonomy" id="1314807"/>
    <lineage>
        <taxon>Eukaryota</taxon>
        <taxon>Fungi</taxon>
        <taxon>Dikarya</taxon>
        <taxon>Basidiomycota</taxon>
        <taxon>Agaricomycotina</taxon>
        <taxon>Agaricomycetes</taxon>
        <taxon>Agaricomycetidae</taxon>
        <taxon>Agaricales</taxon>
        <taxon>Agaricales incertae sedis</taxon>
        <taxon>Dendrothele</taxon>
    </lineage>
</organism>
<keyword evidence="3" id="KW-1185">Reference proteome</keyword>
<reference evidence="2 3" key="1">
    <citation type="journal article" date="2019" name="Nat. Ecol. Evol.">
        <title>Megaphylogeny resolves global patterns of mushroom evolution.</title>
        <authorList>
            <person name="Varga T."/>
            <person name="Krizsan K."/>
            <person name="Foldi C."/>
            <person name="Dima B."/>
            <person name="Sanchez-Garcia M."/>
            <person name="Sanchez-Ramirez S."/>
            <person name="Szollosi G.J."/>
            <person name="Szarkandi J.G."/>
            <person name="Papp V."/>
            <person name="Albert L."/>
            <person name="Andreopoulos W."/>
            <person name="Angelini C."/>
            <person name="Antonin V."/>
            <person name="Barry K.W."/>
            <person name="Bougher N.L."/>
            <person name="Buchanan P."/>
            <person name="Buyck B."/>
            <person name="Bense V."/>
            <person name="Catcheside P."/>
            <person name="Chovatia M."/>
            <person name="Cooper J."/>
            <person name="Damon W."/>
            <person name="Desjardin D."/>
            <person name="Finy P."/>
            <person name="Geml J."/>
            <person name="Haridas S."/>
            <person name="Hughes K."/>
            <person name="Justo A."/>
            <person name="Karasinski D."/>
            <person name="Kautmanova I."/>
            <person name="Kiss B."/>
            <person name="Kocsube S."/>
            <person name="Kotiranta H."/>
            <person name="LaButti K.M."/>
            <person name="Lechner B.E."/>
            <person name="Liimatainen K."/>
            <person name="Lipzen A."/>
            <person name="Lukacs Z."/>
            <person name="Mihaltcheva S."/>
            <person name="Morgado L.N."/>
            <person name="Niskanen T."/>
            <person name="Noordeloos M.E."/>
            <person name="Ohm R.A."/>
            <person name="Ortiz-Santana B."/>
            <person name="Ovrebo C."/>
            <person name="Racz N."/>
            <person name="Riley R."/>
            <person name="Savchenko A."/>
            <person name="Shiryaev A."/>
            <person name="Soop K."/>
            <person name="Spirin V."/>
            <person name="Szebenyi C."/>
            <person name="Tomsovsky M."/>
            <person name="Tulloss R.E."/>
            <person name="Uehling J."/>
            <person name="Grigoriev I.V."/>
            <person name="Vagvolgyi C."/>
            <person name="Papp T."/>
            <person name="Martin F.M."/>
            <person name="Miettinen O."/>
            <person name="Hibbett D.S."/>
            <person name="Nagy L.G."/>
        </authorList>
    </citation>
    <scope>NUCLEOTIDE SEQUENCE [LARGE SCALE GENOMIC DNA]</scope>
    <source>
        <strain evidence="2 3">CBS 962.96</strain>
    </source>
</reference>
<evidence type="ECO:0000313" key="2">
    <source>
        <dbReference type="EMBL" id="THU85351.1"/>
    </source>
</evidence>
<sequence length="345" mass="39806">MISLTPITPIPTSPMTPNPSTIYFSLAATPAITRPSTPTLIQQEFDTFRFILFDPMENDTPTKEDIRNWEGPEPSNEDWTNYWDYVPNEDQALSDWDSEEVVRLYENSCNEVLPWRPTNLPARKTRSKGRYQFEEEKNERFESDESTKRVPGRTKAFRPHVVRLPRTVTRLPRPTGPLELYHHLRPFSTQRLLRCHHIVPRQRTAVGLVLPRVVTQLSRPTGSLELYPRLRPFFTQRSLRYRRIVRQRQAAVGLPISGEPLAVDAVLGCLPIEVHRRLVDIEPSLLPSMIIIVSRLTRSKDGGVRAPSYETRKTTPFLIPPGLNVLPPSKLYRLRTYPTRSVLTL</sequence>
<evidence type="ECO:0000256" key="1">
    <source>
        <dbReference type="SAM" id="MobiDB-lite"/>
    </source>
</evidence>
<feature type="compositionally biased region" description="Basic and acidic residues" evidence="1">
    <location>
        <begin position="131"/>
        <end position="148"/>
    </location>
</feature>
<dbReference type="EMBL" id="ML179552">
    <property type="protein sequence ID" value="THU85351.1"/>
    <property type="molecule type" value="Genomic_DNA"/>
</dbReference>
<accession>A0A4S8L9V3</accession>